<dbReference type="GO" id="GO:0019305">
    <property type="term" value="P:dTDP-rhamnose biosynthetic process"/>
    <property type="evidence" value="ECO:0007669"/>
    <property type="project" value="UniProtKB-UniPathway"/>
</dbReference>
<dbReference type="GO" id="GO:0008831">
    <property type="term" value="F:dTDP-4-dehydrorhamnose reductase activity"/>
    <property type="evidence" value="ECO:0007669"/>
    <property type="project" value="UniProtKB-EC"/>
</dbReference>
<comment type="pathway">
    <text evidence="1 6">Carbohydrate biosynthesis; dTDP-L-rhamnose biosynthesis.</text>
</comment>
<keyword evidence="6 8" id="KW-0560">Oxidoreductase</keyword>
<feature type="domain" description="RmlD-like substrate binding" evidence="7">
    <location>
        <begin position="3"/>
        <end position="281"/>
    </location>
</feature>
<keyword evidence="6" id="KW-0521">NADP</keyword>
<dbReference type="CDD" id="cd05254">
    <property type="entry name" value="dTDP_HR_like_SDR_e"/>
    <property type="match status" value="1"/>
</dbReference>
<dbReference type="Gene3D" id="3.40.50.720">
    <property type="entry name" value="NAD(P)-binding Rossmann-like Domain"/>
    <property type="match status" value="1"/>
</dbReference>
<dbReference type="InterPro" id="IPR029903">
    <property type="entry name" value="RmlD-like-bd"/>
</dbReference>
<dbReference type="EMBL" id="WBVQ01000001">
    <property type="protein sequence ID" value="KAB2817578.1"/>
    <property type="molecule type" value="Genomic_DNA"/>
</dbReference>
<evidence type="ECO:0000256" key="3">
    <source>
        <dbReference type="ARBA" id="ARBA00012929"/>
    </source>
</evidence>
<dbReference type="SUPFAM" id="SSF51735">
    <property type="entry name" value="NAD(P)-binding Rossmann-fold domains"/>
    <property type="match status" value="1"/>
</dbReference>
<dbReference type="InterPro" id="IPR005913">
    <property type="entry name" value="dTDP_dehydrorham_reduct"/>
</dbReference>
<dbReference type="Pfam" id="PF04321">
    <property type="entry name" value="RmlD_sub_bind"/>
    <property type="match status" value="1"/>
</dbReference>
<dbReference type="RefSeq" id="WP_151692225.1">
    <property type="nucleotide sequence ID" value="NZ_BMGX01000002.1"/>
</dbReference>
<comment type="caution">
    <text evidence="8">The sequence shown here is derived from an EMBL/GenBank/DDBJ whole genome shotgun (WGS) entry which is preliminary data.</text>
</comment>
<dbReference type="EC" id="1.1.1.133" evidence="3 6"/>
<sequence>MGMKVWVTGGAGQLGKCVAATLPVGVDAVFTSRNDVDLSETTAIVDFIEKEGITHLVNTAAYTAVDRAEDEPGAAEYGNVQLVENLAKACKIKEVTFLHVSTDFVYGGPVDGLRKESDHPHPTGVYGETKLRGEHVLASSGVNFIILRTSWLYSDLNQNFFNTMKRLLGEGRDLKVVADQIGSPTLAYDLANFIWFLLSNEEIRKQHLNSIINFSNEGVASWYDFALAIKEECNLSGSITPCTTEEFPTKAQRPFFSKMDLQKVRSTGFVNRHWREALRAVPTPSTGS</sequence>
<evidence type="ECO:0000256" key="1">
    <source>
        <dbReference type="ARBA" id="ARBA00004781"/>
    </source>
</evidence>
<accession>A0A6L3ZJ45</accession>
<dbReference type="Proteomes" id="UP000484164">
    <property type="component" value="Unassembled WGS sequence"/>
</dbReference>
<dbReference type="AlphaFoldDB" id="A0A6L3ZJ45"/>
<protein>
    <recommendedName>
        <fullName evidence="4 6">dTDP-4-dehydrorhamnose reductase</fullName>
        <ecNumber evidence="3 6">1.1.1.133</ecNumber>
    </recommendedName>
</protein>
<keyword evidence="9" id="KW-1185">Reference proteome</keyword>
<evidence type="ECO:0000256" key="6">
    <source>
        <dbReference type="RuleBase" id="RU364082"/>
    </source>
</evidence>
<evidence type="ECO:0000259" key="7">
    <source>
        <dbReference type="Pfam" id="PF04321"/>
    </source>
</evidence>
<organism evidence="8 9">
    <name type="scientific">Phaeocystidibacter marisrubri</name>
    <dbReference type="NCBI Taxonomy" id="1577780"/>
    <lineage>
        <taxon>Bacteria</taxon>
        <taxon>Pseudomonadati</taxon>
        <taxon>Bacteroidota</taxon>
        <taxon>Flavobacteriia</taxon>
        <taxon>Flavobacteriales</taxon>
        <taxon>Phaeocystidibacteraceae</taxon>
        <taxon>Phaeocystidibacter</taxon>
    </lineage>
</organism>
<evidence type="ECO:0000256" key="5">
    <source>
        <dbReference type="ARBA" id="ARBA00048200"/>
    </source>
</evidence>
<dbReference type="PANTHER" id="PTHR10491:SF4">
    <property type="entry name" value="METHIONINE ADENOSYLTRANSFERASE 2 SUBUNIT BETA"/>
    <property type="match status" value="1"/>
</dbReference>
<comment type="similarity">
    <text evidence="2 6">Belongs to the dTDP-4-dehydrorhamnose reductase family.</text>
</comment>
<dbReference type="PANTHER" id="PTHR10491">
    <property type="entry name" value="DTDP-4-DEHYDRORHAMNOSE REDUCTASE"/>
    <property type="match status" value="1"/>
</dbReference>
<evidence type="ECO:0000256" key="4">
    <source>
        <dbReference type="ARBA" id="ARBA00017099"/>
    </source>
</evidence>
<comment type="function">
    <text evidence="6">Catalyzes the reduction of dTDP-6-deoxy-L-lyxo-4-hexulose to yield dTDP-L-rhamnose.</text>
</comment>
<gene>
    <name evidence="8" type="primary">rfbD</name>
    <name evidence="8" type="ORF">F8C82_04035</name>
</gene>
<evidence type="ECO:0000313" key="8">
    <source>
        <dbReference type="EMBL" id="KAB2817578.1"/>
    </source>
</evidence>
<dbReference type="Gene3D" id="3.90.25.10">
    <property type="entry name" value="UDP-galactose 4-epimerase, domain 1"/>
    <property type="match status" value="1"/>
</dbReference>
<evidence type="ECO:0000256" key="2">
    <source>
        <dbReference type="ARBA" id="ARBA00010944"/>
    </source>
</evidence>
<dbReference type="OrthoDB" id="9803892at2"/>
<comment type="catalytic activity">
    <reaction evidence="5">
        <text>dTDP-beta-L-rhamnose + NADP(+) = dTDP-4-dehydro-beta-L-rhamnose + NADPH + H(+)</text>
        <dbReference type="Rhea" id="RHEA:21796"/>
        <dbReference type="ChEBI" id="CHEBI:15378"/>
        <dbReference type="ChEBI" id="CHEBI:57510"/>
        <dbReference type="ChEBI" id="CHEBI:57783"/>
        <dbReference type="ChEBI" id="CHEBI:58349"/>
        <dbReference type="ChEBI" id="CHEBI:62830"/>
        <dbReference type="EC" id="1.1.1.133"/>
    </reaction>
</comment>
<proteinExistence type="inferred from homology"/>
<dbReference type="InterPro" id="IPR036291">
    <property type="entry name" value="NAD(P)-bd_dom_sf"/>
</dbReference>
<dbReference type="NCBIfam" id="TIGR01214">
    <property type="entry name" value="rmlD"/>
    <property type="match status" value="1"/>
</dbReference>
<name>A0A6L3ZJ45_9FLAO</name>
<dbReference type="UniPathway" id="UPA00124"/>
<reference evidence="8 9" key="1">
    <citation type="submission" date="2019-10" db="EMBL/GenBank/DDBJ databases">
        <title>Genome sequence of Phaeocystidibacter marisrubri JCM30614 (type strain).</title>
        <authorList>
            <person name="Bowman J.P."/>
        </authorList>
    </citation>
    <scope>NUCLEOTIDE SEQUENCE [LARGE SCALE GENOMIC DNA]</scope>
    <source>
        <strain evidence="8 9">JCM 30614</strain>
    </source>
</reference>
<dbReference type="GO" id="GO:0005829">
    <property type="term" value="C:cytosol"/>
    <property type="evidence" value="ECO:0007669"/>
    <property type="project" value="TreeGrafter"/>
</dbReference>
<evidence type="ECO:0000313" key="9">
    <source>
        <dbReference type="Proteomes" id="UP000484164"/>
    </source>
</evidence>